<name>A0A9W6VB96_9PSEU</name>
<evidence type="ECO:0000259" key="1">
    <source>
        <dbReference type="PROSITE" id="PS51186"/>
    </source>
</evidence>
<proteinExistence type="predicted"/>
<dbReference type="GO" id="GO:0016747">
    <property type="term" value="F:acyltransferase activity, transferring groups other than amino-acyl groups"/>
    <property type="evidence" value="ECO:0007669"/>
    <property type="project" value="InterPro"/>
</dbReference>
<dbReference type="Proteomes" id="UP001165042">
    <property type="component" value="Unassembled WGS sequence"/>
</dbReference>
<evidence type="ECO:0000313" key="2">
    <source>
        <dbReference type="EMBL" id="GLW92763.1"/>
    </source>
</evidence>
<keyword evidence="3" id="KW-1185">Reference proteome</keyword>
<dbReference type="PROSITE" id="PS51186">
    <property type="entry name" value="GNAT"/>
    <property type="match status" value="1"/>
</dbReference>
<reference evidence="2" key="1">
    <citation type="submission" date="2023-02" db="EMBL/GenBank/DDBJ databases">
        <title>Actinokineospora globicatena NBRC 15670.</title>
        <authorList>
            <person name="Ichikawa N."/>
            <person name="Sato H."/>
            <person name="Tonouchi N."/>
        </authorList>
    </citation>
    <scope>NUCLEOTIDE SEQUENCE</scope>
    <source>
        <strain evidence="2">NBRC 15670</strain>
    </source>
</reference>
<comment type="caution">
    <text evidence="2">The sequence shown here is derived from an EMBL/GenBank/DDBJ whole genome shotgun (WGS) entry which is preliminary data.</text>
</comment>
<dbReference type="PANTHER" id="PTHR43415">
    <property type="entry name" value="SPERMIDINE N(1)-ACETYLTRANSFERASE"/>
    <property type="match status" value="1"/>
</dbReference>
<accession>A0A9W6VB96</accession>
<dbReference type="PANTHER" id="PTHR43415:SF3">
    <property type="entry name" value="GNAT-FAMILY ACETYLTRANSFERASE"/>
    <property type="match status" value="1"/>
</dbReference>
<organism evidence="2 3">
    <name type="scientific">Actinokineospora globicatena</name>
    <dbReference type="NCBI Taxonomy" id="103729"/>
    <lineage>
        <taxon>Bacteria</taxon>
        <taxon>Bacillati</taxon>
        <taxon>Actinomycetota</taxon>
        <taxon>Actinomycetes</taxon>
        <taxon>Pseudonocardiales</taxon>
        <taxon>Pseudonocardiaceae</taxon>
        <taxon>Actinokineospora</taxon>
    </lineage>
</organism>
<sequence>MTLIGERVRLRAIEPEDADVFWRWHHDEHAMRWMGTSYPESRAQLRKRFADFAPNSYERCRFAIETTAESRLVGYIALRDAHPESGRAELDIYLGDPGTWNKGYATEALRLMCHWGFEDMRLHAIQLSVVVDNEAAIHLYRKLGFVEEGRLREVHRRDGRLHDMYVMSLLAPEFAASIG</sequence>
<dbReference type="EMBL" id="BSSD01000005">
    <property type="protein sequence ID" value="GLW92763.1"/>
    <property type="molecule type" value="Genomic_DNA"/>
</dbReference>
<protein>
    <submittedName>
        <fullName evidence="2">N-acetyltransferase</fullName>
    </submittedName>
</protein>
<evidence type="ECO:0000313" key="3">
    <source>
        <dbReference type="Proteomes" id="UP001165042"/>
    </source>
</evidence>
<dbReference type="SUPFAM" id="SSF55729">
    <property type="entry name" value="Acyl-CoA N-acyltransferases (Nat)"/>
    <property type="match status" value="1"/>
</dbReference>
<dbReference type="InterPro" id="IPR016181">
    <property type="entry name" value="Acyl_CoA_acyltransferase"/>
</dbReference>
<dbReference type="RefSeq" id="WP_285611249.1">
    <property type="nucleotide sequence ID" value="NZ_BSSD01000005.1"/>
</dbReference>
<feature type="domain" description="N-acetyltransferase" evidence="1">
    <location>
        <begin position="8"/>
        <end position="172"/>
    </location>
</feature>
<dbReference type="AlphaFoldDB" id="A0A9W6VB96"/>
<dbReference type="InterPro" id="IPR000182">
    <property type="entry name" value="GNAT_dom"/>
</dbReference>
<dbReference type="Gene3D" id="3.40.630.30">
    <property type="match status" value="1"/>
</dbReference>
<dbReference type="Pfam" id="PF13302">
    <property type="entry name" value="Acetyltransf_3"/>
    <property type="match status" value="1"/>
</dbReference>
<gene>
    <name evidence="2" type="ORF">Aglo03_35790</name>
</gene>